<dbReference type="EMBL" id="FNIT01000003">
    <property type="protein sequence ID" value="SDO06189.1"/>
    <property type="molecule type" value="Genomic_DNA"/>
</dbReference>
<name>A0A1H0GHH9_9HYPH</name>
<reference evidence="3 4" key="1">
    <citation type="submission" date="2016-10" db="EMBL/GenBank/DDBJ databases">
        <authorList>
            <person name="de Groot N.N."/>
        </authorList>
    </citation>
    <scope>NUCLEOTIDE SEQUENCE [LARGE SCALE GENOMIC DNA]</scope>
    <source>
        <strain evidence="4">L7-484,KACC 16230,DSM 25025</strain>
    </source>
</reference>
<dbReference type="OrthoDB" id="5510290at2"/>
<dbReference type="AlphaFoldDB" id="A0A1H0GHH9"/>
<evidence type="ECO:0000256" key="1">
    <source>
        <dbReference type="SAM" id="SignalP"/>
    </source>
</evidence>
<dbReference type="Proteomes" id="UP000198793">
    <property type="component" value="Unassembled WGS sequence"/>
</dbReference>
<evidence type="ECO:0000313" key="4">
    <source>
        <dbReference type="Proteomes" id="UP000198793"/>
    </source>
</evidence>
<organism evidence="3 4">
    <name type="scientific">Aureimonas jatrophae</name>
    <dbReference type="NCBI Taxonomy" id="1166073"/>
    <lineage>
        <taxon>Bacteria</taxon>
        <taxon>Pseudomonadati</taxon>
        <taxon>Pseudomonadota</taxon>
        <taxon>Alphaproteobacteria</taxon>
        <taxon>Hyphomicrobiales</taxon>
        <taxon>Aurantimonadaceae</taxon>
        <taxon>Aureimonas</taxon>
    </lineage>
</organism>
<protein>
    <recommendedName>
        <fullName evidence="2">DUF2059 domain-containing protein</fullName>
    </recommendedName>
</protein>
<keyword evidence="1" id="KW-0732">Signal</keyword>
<feature type="signal peptide" evidence="1">
    <location>
        <begin position="1"/>
        <end position="26"/>
    </location>
</feature>
<dbReference type="Pfam" id="PF09832">
    <property type="entry name" value="DUF2059"/>
    <property type="match status" value="1"/>
</dbReference>
<dbReference type="STRING" id="1166073.SAMN05192530_103121"/>
<evidence type="ECO:0000313" key="3">
    <source>
        <dbReference type="EMBL" id="SDO06189.1"/>
    </source>
</evidence>
<gene>
    <name evidence="3" type="ORF">SAMN05192530_103121</name>
</gene>
<feature type="chain" id="PRO_5011484415" description="DUF2059 domain-containing protein" evidence="1">
    <location>
        <begin position="27"/>
        <end position="173"/>
    </location>
</feature>
<proteinExistence type="predicted"/>
<sequence length="173" mass="18859">MVSTSLRRGMLPIAAAVLWFATPAMAQDISPAHLAAAREAVDAIDATEQFDQILLNAATQIKAELIVNNPNLQNEISNMVDENALALAPRRGDLENEVARIYAKLFTEQELREIGQFYQSEAGRKLISQGPAASRDMMQAADVWSNGIVRDLRNSAQQGMRRLAPPAEASSAQ</sequence>
<feature type="domain" description="DUF2059" evidence="2">
    <location>
        <begin position="93"/>
        <end position="150"/>
    </location>
</feature>
<evidence type="ECO:0000259" key="2">
    <source>
        <dbReference type="Pfam" id="PF09832"/>
    </source>
</evidence>
<dbReference type="InterPro" id="IPR018637">
    <property type="entry name" value="DUF2059"/>
</dbReference>
<keyword evidence="4" id="KW-1185">Reference proteome</keyword>
<accession>A0A1H0GHH9</accession>
<dbReference type="RefSeq" id="WP_090671770.1">
    <property type="nucleotide sequence ID" value="NZ_FNIT01000003.1"/>
</dbReference>